<reference evidence="1 2" key="1">
    <citation type="submission" date="2023-10" db="EMBL/GenBank/DDBJ databases">
        <title>The genome sequence of Streptomyces sp. HUAS YS2.</title>
        <authorList>
            <person name="Mo P."/>
        </authorList>
    </citation>
    <scope>NUCLEOTIDE SEQUENCE [LARGE SCALE GENOMIC DNA]</scope>
    <source>
        <strain evidence="1 2">HUAS YS2</strain>
    </source>
</reference>
<keyword evidence="2" id="KW-1185">Reference proteome</keyword>
<evidence type="ECO:0000313" key="2">
    <source>
        <dbReference type="Proteomes" id="UP001301731"/>
    </source>
</evidence>
<accession>A0ABZ0LL54</accession>
<sequence length="350" mass="37158">MNRETVTLGRIDCPSGELVVVDGGYLGLWSGDGSPADVEPELLGIHDPQLAADVAAASDFVIAGADAAAAAASFDRQPGRTVYDIPASQVPALREFFDAHCREHGLDARLERLPERSPHRERVRRCAAYGGGGFLVHGVPVVAVGGLPRDRTLPVLATVAADEAGGPWADLHVRVSDAPVARSVALGEVGVDWARVFLGDADALSAWQHEDSLDGLADVAFWGRHVAEAAAALSAPELGEPGEDGVRGWRDLKVADALVKARSVLEWKAADPDRRLAVDFRPHSHHWRMMRGIRGYEAEAADIEVRGARVFGAMTGIGDGFFPVRADLDAEGGLVAVRILLTDSPVTDAD</sequence>
<dbReference type="RefSeq" id="WP_318100422.1">
    <property type="nucleotide sequence ID" value="NZ_CP137573.1"/>
</dbReference>
<protein>
    <submittedName>
        <fullName evidence="1">Uncharacterized protein</fullName>
    </submittedName>
</protein>
<gene>
    <name evidence="1" type="ORF">R2D22_01590</name>
</gene>
<evidence type="ECO:0000313" key="1">
    <source>
        <dbReference type="EMBL" id="WOX20152.1"/>
    </source>
</evidence>
<organism evidence="1 2">
    <name type="scientific">Streptomyces solicathayae</name>
    <dbReference type="NCBI Taxonomy" id="3081768"/>
    <lineage>
        <taxon>Bacteria</taxon>
        <taxon>Bacillati</taxon>
        <taxon>Actinomycetota</taxon>
        <taxon>Actinomycetes</taxon>
        <taxon>Kitasatosporales</taxon>
        <taxon>Streptomycetaceae</taxon>
        <taxon>Streptomyces</taxon>
    </lineage>
</organism>
<dbReference type="EMBL" id="CP137573">
    <property type="protein sequence ID" value="WOX20152.1"/>
    <property type="molecule type" value="Genomic_DNA"/>
</dbReference>
<proteinExistence type="predicted"/>
<name>A0ABZ0LL54_9ACTN</name>
<dbReference type="Proteomes" id="UP001301731">
    <property type="component" value="Chromosome"/>
</dbReference>